<name>A0ABV5LNX2_9ACTN</name>
<gene>
    <name evidence="2" type="ORF">ACFFVI_02095</name>
</gene>
<dbReference type="Gene3D" id="3.90.960.10">
    <property type="entry name" value="YbaK/aminoacyl-tRNA synthetase-associated domain"/>
    <property type="match status" value="1"/>
</dbReference>
<reference evidence="2 3" key="1">
    <citation type="submission" date="2024-09" db="EMBL/GenBank/DDBJ databases">
        <authorList>
            <person name="Sun Q."/>
            <person name="Mori K."/>
        </authorList>
    </citation>
    <scope>NUCLEOTIDE SEQUENCE [LARGE SCALE GENOMIC DNA]</scope>
    <source>
        <strain evidence="2 3">TISTR 1856</strain>
    </source>
</reference>
<dbReference type="SUPFAM" id="SSF53474">
    <property type="entry name" value="alpha/beta-Hydrolases"/>
    <property type="match status" value="1"/>
</dbReference>
<dbReference type="Pfam" id="PF06821">
    <property type="entry name" value="Ser_hydrolase"/>
    <property type="match status" value="1"/>
</dbReference>
<proteinExistence type="predicted"/>
<comment type="caution">
    <text evidence="2">The sequence shown here is derived from an EMBL/GenBank/DDBJ whole genome shotgun (WGS) entry which is preliminary data.</text>
</comment>
<dbReference type="CDD" id="cd04333">
    <property type="entry name" value="ProX_deacylase"/>
    <property type="match status" value="1"/>
</dbReference>
<dbReference type="Proteomes" id="UP001589748">
    <property type="component" value="Unassembled WGS sequence"/>
</dbReference>
<evidence type="ECO:0000259" key="1">
    <source>
        <dbReference type="Pfam" id="PF04073"/>
    </source>
</evidence>
<feature type="domain" description="YbaK/aminoacyl-tRNA synthetase-associated" evidence="1">
    <location>
        <begin position="222"/>
        <end position="340"/>
    </location>
</feature>
<dbReference type="InterPro" id="IPR007214">
    <property type="entry name" value="YbaK/aa-tRNA-synth-assoc-dom"/>
</dbReference>
<dbReference type="Pfam" id="PF04073">
    <property type="entry name" value="tRNA_edit"/>
    <property type="match status" value="1"/>
</dbReference>
<dbReference type="EMBL" id="JBHMDM010000001">
    <property type="protein sequence ID" value="MFB9375749.1"/>
    <property type="molecule type" value="Genomic_DNA"/>
</dbReference>
<accession>A0ABV5LNX2</accession>
<keyword evidence="3" id="KW-1185">Reference proteome</keyword>
<dbReference type="PANTHER" id="PTHR15394">
    <property type="entry name" value="SERINE HYDROLASE RBBP9"/>
    <property type="match status" value="1"/>
</dbReference>
<dbReference type="PANTHER" id="PTHR15394:SF3">
    <property type="entry name" value="SERINE HYDROLASE RBBP9"/>
    <property type="match status" value="1"/>
</dbReference>
<dbReference type="RefSeq" id="WP_380139977.1">
    <property type="nucleotide sequence ID" value="NZ_JBHLUI010000012.1"/>
</dbReference>
<evidence type="ECO:0000313" key="2">
    <source>
        <dbReference type="EMBL" id="MFB9375749.1"/>
    </source>
</evidence>
<protein>
    <submittedName>
        <fullName evidence="2">Alpha/beta fold hydrolase</fullName>
    </submittedName>
</protein>
<dbReference type="SUPFAM" id="SSF55826">
    <property type="entry name" value="YbaK/ProRS associated domain"/>
    <property type="match status" value="1"/>
</dbReference>
<dbReference type="InterPro" id="IPR010662">
    <property type="entry name" value="RBBP9/YdeN"/>
</dbReference>
<dbReference type="InterPro" id="IPR029058">
    <property type="entry name" value="AB_hydrolase_fold"/>
</dbReference>
<dbReference type="Gene3D" id="3.40.50.1820">
    <property type="entry name" value="alpha/beta hydrolase"/>
    <property type="match status" value="1"/>
</dbReference>
<organism evidence="2 3">
    <name type="scientific">Kineococcus gynurae</name>
    <dbReference type="NCBI Taxonomy" id="452979"/>
    <lineage>
        <taxon>Bacteria</taxon>
        <taxon>Bacillati</taxon>
        <taxon>Actinomycetota</taxon>
        <taxon>Actinomycetes</taxon>
        <taxon>Kineosporiales</taxon>
        <taxon>Kineosporiaceae</taxon>
        <taxon>Kineococcus</taxon>
    </lineage>
</organism>
<keyword evidence="2" id="KW-0378">Hydrolase</keyword>
<evidence type="ECO:0000313" key="3">
    <source>
        <dbReference type="Proteomes" id="UP001589748"/>
    </source>
</evidence>
<dbReference type="InterPro" id="IPR036754">
    <property type="entry name" value="YbaK/aa-tRNA-synt-asso_dom_sf"/>
</dbReference>
<sequence>MTSTPARVVVVHGYGANPRSHWFDWLRAELAPLAEVRVVELPDSGSPDATAWDEAVAATVGEPDERTVLVGHSLGSITAARYLAARPAEAEVAGLVLLAGFADPLPEIPELDGFVGAGLTGALGGLARARARGRIVVIRSDDDPVVPPAASDVLAERLAAPVRVVPGGRHFLDREGFTELPIVAEEVRALLAATPLPATSRRVADALAAAGISTAVRWLDASARTAAEAAASLGVPVGAIANSLVFTTDAGPLLVLTSGRHRVDLDLLAAGAGVTGLRRATPAEVRAATGQAIGGVAPVGHPAPVRTLLDTALREHRIVWAAAGTPHSVFPTSVEELLRLTDAAEVAVATR</sequence>
<dbReference type="GO" id="GO:0016787">
    <property type="term" value="F:hydrolase activity"/>
    <property type="evidence" value="ECO:0007669"/>
    <property type="project" value="UniProtKB-KW"/>
</dbReference>